<dbReference type="NCBIfam" id="TIGR00692">
    <property type="entry name" value="tdh"/>
    <property type="match status" value="1"/>
</dbReference>
<dbReference type="InterPro" id="IPR004627">
    <property type="entry name" value="L-Threonine_3-DHase"/>
</dbReference>
<evidence type="ECO:0000256" key="6">
    <source>
        <dbReference type="ARBA" id="ARBA00023027"/>
    </source>
</evidence>
<sequence length="349" mass="37589">MANKMQVVMKEEPKSGAVLGTKDIPKPKADEILVKVMATSICGTDLHIYNWDEWSQSRIKPPYVMGHEFSGEVVEIGEDVTLVKKGDMVSAETHIVCNECELCRTGQAHLCEETKILGVDIDGTYAEYVAIPAENAWVNPKGIDPAYLSVQEPLGNAVQTVLAGDIVGKSIAVVGCGPIGIFAVAVAKASGASKVIALEVNEYRMELAEKLGADIVINPLNEDPVNKVLDATDGKGVDVIAEMSGNPTAIKQSLKYVKLGGRVSLLGIPNGEVPLDIANDVVFKGITIQGIAGRKMYETWFQVKGLLESGSLNIEPVITHRLPMKDFKKGFELMQSGDCGKVVLYPHEK</sequence>
<organism evidence="10">
    <name type="scientific">Proteinivorax tanatarense</name>
    <dbReference type="NCBI Taxonomy" id="1260629"/>
    <lineage>
        <taxon>Bacteria</taxon>
        <taxon>Bacillati</taxon>
        <taxon>Bacillota</taxon>
        <taxon>Clostridia</taxon>
        <taxon>Eubacteriales</taxon>
        <taxon>Proteinivoracaceae</taxon>
        <taxon>Proteinivorax</taxon>
    </lineage>
</organism>
<name>A0AAU7VHT7_9FIRM</name>
<evidence type="ECO:0000256" key="3">
    <source>
        <dbReference type="ARBA" id="ARBA00022723"/>
    </source>
</evidence>
<dbReference type="SMART" id="SM00829">
    <property type="entry name" value="PKS_ER"/>
    <property type="match status" value="1"/>
</dbReference>
<dbReference type="CDD" id="cd05281">
    <property type="entry name" value="TDH"/>
    <property type="match status" value="1"/>
</dbReference>
<evidence type="ECO:0000259" key="9">
    <source>
        <dbReference type="SMART" id="SM00829"/>
    </source>
</evidence>
<keyword evidence="4 8" id="KW-0862">Zinc</keyword>
<dbReference type="AlphaFoldDB" id="A0AAU7VHT7"/>
<evidence type="ECO:0000256" key="5">
    <source>
        <dbReference type="ARBA" id="ARBA00023002"/>
    </source>
</evidence>
<comment type="similarity">
    <text evidence="8">Belongs to the zinc-containing alcohol dehydrogenase family.</text>
</comment>
<evidence type="ECO:0000256" key="1">
    <source>
        <dbReference type="ARBA" id="ARBA00001947"/>
    </source>
</evidence>
<proteinExistence type="inferred from homology"/>
<dbReference type="Pfam" id="PF00107">
    <property type="entry name" value="ADH_zinc_N"/>
    <property type="match status" value="1"/>
</dbReference>
<dbReference type="NCBIfam" id="NF003808">
    <property type="entry name" value="PRK05396.1"/>
    <property type="match status" value="1"/>
</dbReference>
<reference evidence="10" key="2">
    <citation type="submission" date="2024-06" db="EMBL/GenBank/DDBJ databases">
        <authorList>
            <person name="Petrova K.O."/>
            <person name="Toshchakov S.V."/>
            <person name="Boltjanskaja Y.V."/>
            <person name="Kevbrin V."/>
        </authorList>
    </citation>
    <scope>NUCLEOTIDE SEQUENCE</scope>
    <source>
        <strain evidence="10">Z-910T</strain>
    </source>
</reference>
<keyword evidence="2" id="KW-0963">Cytoplasm</keyword>
<keyword evidence="6" id="KW-0520">NAD</keyword>
<keyword evidence="5 10" id="KW-0560">Oxidoreductase</keyword>
<gene>
    <name evidence="10" type="primary">tdh</name>
    <name evidence="10" type="ORF">PRVXT_001662</name>
</gene>
<evidence type="ECO:0000256" key="4">
    <source>
        <dbReference type="ARBA" id="ARBA00022833"/>
    </source>
</evidence>
<dbReference type="InterPro" id="IPR002328">
    <property type="entry name" value="ADH_Zn_CS"/>
</dbReference>
<evidence type="ECO:0000256" key="2">
    <source>
        <dbReference type="ARBA" id="ARBA00022490"/>
    </source>
</evidence>
<dbReference type="InterPro" id="IPR020843">
    <property type="entry name" value="ER"/>
</dbReference>
<dbReference type="PANTHER" id="PTHR43401:SF2">
    <property type="entry name" value="L-THREONINE 3-DEHYDROGENASE"/>
    <property type="match status" value="1"/>
</dbReference>
<dbReference type="InterPro" id="IPR013154">
    <property type="entry name" value="ADH-like_N"/>
</dbReference>
<dbReference type="Pfam" id="PF08240">
    <property type="entry name" value="ADH_N"/>
    <property type="match status" value="1"/>
</dbReference>
<evidence type="ECO:0000256" key="8">
    <source>
        <dbReference type="RuleBase" id="RU361277"/>
    </source>
</evidence>
<dbReference type="SUPFAM" id="SSF51735">
    <property type="entry name" value="NAD(P)-binding Rossmann-fold domains"/>
    <property type="match status" value="1"/>
</dbReference>
<dbReference type="EC" id="1.1.1.103" evidence="7"/>
<dbReference type="Gene3D" id="3.90.180.10">
    <property type="entry name" value="Medium-chain alcohol dehydrogenases, catalytic domain"/>
    <property type="match status" value="1"/>
</dbReference>
<dbReference type="SUPFAM" id="SSF50129">
    <property type="entry name" value="GroES-like"/>
    <property type="match status" value="1"/>
</dbReference>
<dbReference type="GO" id="GO:0008743">
    <property type="term" value="F:L-threonine 3-dehydrogenase activity"/>
    <property type="evidence" value="ECO:0007669"/>
    <property type="project" value="UniProtKB-UniRule"/>
</dbReference>
<evidence type="ECO:0000256" key="7">
    <source>
        <dbReference type="NCBIfam" id="TIGR00692"/>
    </source>
</evidence>
<dbReference type="PROSITE" id="PS00059">
    <property type="entry name" value="ADH_ZINC"/>
    <property type="match status" value="1"/>
</dbReference>
<evidence type="ECO:0000313" key="10">
    <source>
        <dbReference type="EMBL" id="XBX73667.1"/>
    </source>
</evidence>
<keyword evidence="3 8" id="KW-0479">Metal-binding</keyword>
<dbReference type="GO" id="GO:0008270">
    <property type="term" value="F:zinc ion binding"/>
    <property type="evidence" value="ECO:0007669"/>
    <property type="project" value="InterPro"/>
</dbReference>
<protein>
    <recommendedName>
        <fullName evidence="7">L-threonine 3-dehydrogenase</fullName>
        <ecNumber evidence="7">1.1.1.103</ecNumber>
    </recommendedName>
</protein>
<reference evidence="10" key="1">
    <citation type="journal article" date="2013" name="Extremophiles">
        <title>Proteinivorax tanatarense gen. nov., sp. nov., an anaerobic, haloalkaliphilic, proteolytic bacterium isolated from a decaying algal bloom, and proposal of Proteinivoraceae fam. nov.</title>
        <authorList>
            <person name="Kevbrin V."/>
            <person name="Boltyanskaya Y."/>
            <person name="Zhilina T."/>
            <person name="Kolganova T."/>
            <person name="Lavrentjeva E."/>
            <person name="Kuznetsov B."/>
        </authorList>
    </citation>
    <scope>NUCLEOTIDE SEQUENCE</scope>
    <source>
        <strain evidence="10">Z-910T</strain>
    </source>
</reference>
<comment type="cofactor">
    <cofactor evidence="1 8">
        <name>Zn(2+)</name>
        <dbReference type="ChEBI" id="CHEBI:29105"/>
    </cofactor>
</comment>
<dbReference type="RefSeq" id="WP_350342429.1">
    <property type="nucleotide sequence ID" value="NZ_CP158367.1"/>
</dbReference>
<dbReference type="PANTHER" id="PTHR43401">
    <property type="entry name" value="L-THREONINE 3-DEHYDROGENASE"/>
    <property type="match status" value="1"/>
</dbReference>
<dbReference type="InterPro" id="IPR036291">
    <property type="entry name" value="NAD(P)-bd_dom_sf"/>
</dbReference>
<dbReference type="Gene3D" id="3.40.50.720">
    <property type="entry name" value="NAD(P)-binding Rossmann-like Domain"/>
    <property type="match status" value="1"/>
</dbReference>
<dbReference type="EMBL" id="CP158367">
    <property type="protein sequence ID" value="XBX73667.1"/>
    <property type="molecule type" value="Genomic_DNA"/>
</dbReference>
<accession>A0AAU7VHT7</accession>
<dbReference type="GO" id="GO:0006567">
    <property type="term" value="P:L-threonine catabolic process"/>
    <property type="evidence" value="ECO:0007669"/>
    <property type="project" value="UniProtKB-UniRule"/>
</dbReference>
<dbReference type="InterPro" id="IPR011032">
    <property type="entry name" value="GroES-like_sf"/>
</dbReference>
<feature type="domain" description="Enoyl reductase (ER)" evidence="9">
    <location>
        <begin position="16"/>
        <end position="344"/>
    </location>
</feature>
<dbReference type="InterPro" id="IPR050129">
    <property type="entry name" value="Zn_alcohol_dh"/>
</dbReference>
<dbReference type="InterPro" id="IPR013149">
    <property type="entry name" value="ADH-like_C"/>
</dbReference>